<evidence type="ECO:0000256" key="6">
    <source>
        <dbReference type="SAM" id="MobiDB-lite"/>
    </source>
</evidence>
<evidence type="ECO:0000313" key="7">
    <source>
        <dbReference type="EMBL" id="KAG0667251.1"/>
    </source>
</evidence>
<gene>
    <name evidence="7" type="ORF">C6P46_002663</name>
</gene>
<evidence type="ECO:0000256" key="4">
    <source>
        <dbReference type="ARBA" id="ARBA00022989"/>
    </source>
</evidence>
<dbReference type="GO" id="GO:0055091">
    <property type="term" value="P:phospholipid homeostasis"/>
    <property type="evidence" value="ECO:0007669"/>
    <property type="project" value="TreeGrafter"/>
</dbReference>
<evidence type="ECO:0008006" key="9">
    <source>
        <dbReference type="Google" id="ProtNLM"/>
    </source>
</evidence>
<protein>
    <recommendedName>
        <fullName evidence="9">Phosphatidylglycerol lysyltransferase C-terminal domain-containing protein</fullName>
    </recommendedName>
</protein>
<feature type="region of interest" description="Disordered" evidence="6">
    <location>
        <begin position="1"/>
        <end position="21"/>
    </location>
</feature>
<dbReference type="PANTHER" id="PTHR34697">
    <property type="entry name" value="PHOSPHATIDYLGLYCEROL LYSYLTRANSFERASE"/>
    <property type="match status" value="1"/>
</dbReference>
<comment type="caution">
    <text evidence="7">The sequence shown here is derived from an EMBL/GenBank/DDBJ whole genome shotgun (WGS) entry which is preliminary data.</text>
</comment>
<sequence>MTSTPRTSTSTRSRRSSTASANSLIELQDKEWLPNLIAKYGYSPATAWLEPRYQIWRSPQHQQSNPRVQGYLARGKFYFAWGPPVCRDNAEVRESVAKEFIEWATKEKKRRVAYCIVDTAFSEILGKELGWSVLSCVREDRLHPDIKKLDQKEVRHAIRRADRAHIKYSELHLKAPNYTIPPDLKQEIDEGLAVWKSKRTGTQIAAAGLHPWMDVQHRRYFLARNEHGKIVAICVLAQLAHDSYQIKHAVTFPNAPGGTSEGLMGHVIRELNFEGRAGLTFGASATEDLNIEYNLGGWKIKMLGKAYRKIVSRYHLANRGQFRQKFGTEDEPLHIAYKPGSFGWSGLVALMKLMRVDDDE</sequence>
<evidence type="ECO:0000256" key="1">
    <source>
        <dbReference type="ARBA" id="ARBA00004651"/>
    </source>
</evidence>
<accession>A0A9P6W841</accession>
<comment type="subcellular location">
    <subcellularLocation>
        <location evidence="1">Cell membrane</location>
        <topology evidence="1">Multi-pass membrane protein</topology>
    </subcellularLocation>
</comment>
<organism evidence="7 8">
    <name type="scientific">Rhodotorula mucilaginosa</name>
    <name type="common">Yeast</name>
    <name type="synonym">Rhodotorula rubra</name>
    <dbReference type="NCBI Taxonomy" id="5537"/>
    <lineage>
        <taxon>Eukaryota</taxon>
        <taxon>Fungi</taxon>
        <taxon>Dikarya</taxon>
        <taxon>Basidiomycota</taxon>
        <taxon>Pucciniomycotina</taxon>
        <taxon>Microbotryomycetes</taxon>
        <taxon>Sporidiobolales</taxon>
        <taxon>Sporidiobolaceae</taxon>
        <taxon>Rhodotorula</taxon>
    </lineage>
</organism>
<evidence type="ECO:0000313" key="8">
    <source>
        <dbReference type="Proteomes" id="UP000777482"/>
    </source>
</evidence>
<dbReference type="AlphaFoldDB" id="A0A9P6W841"/>
<feature type="compositionally biased region" description="Low complexity" evidence="6">
    <location>
        <begin position="1"/>
        <end position="11"/>
    </location>
</feature>
<dbReference type="Proteomes" id="UP000777482">
    <property type="component" value="Unassembled WGS sequence"/>
</dbReference>
<dbReference type="InterPro" id="IPR051211">
    <property type="entry name" value="PG_lysyltransferase"/>
</dbReference>
<dbReference type="GO" id="GO:0005886">
    <property type="term" value="C:plasma membrane"/>
    <property type="evidence" value="ECO:0007669"/>
    <property type="project" value="UniProtKB-SubCell"/>
</dbReference>
<dbReference type="GO" id="GO:0016755">
    <property type="term" value="F:aminoacyltransferase activity"/>
    <property type="evidence" value="ECO:0007669"/>
    <property type="project" value="TreeGrafter"/>
</dbReference>
<dbReference type="PANTHER" id="PTHR34697:SF2">
    <property type="entry name" value="PHOSPHATIDYLGLYCEROL LYSYLTRANSFERASE"/>
    <property type="match status" value="1"/>
</dbReference>
<dbReference type="EMBL" id="PUHQ01000002">
    <property type="protein sequence ID" value="KAG0667251.1"/>
    <property type="molecule type" value="Genomic_DNA"/>
</dbReference>
<keyword evidence="5" id="KW-0472">Membrane</keyword>
<evidence type="ECO:0000256" key="2">
    <source>
        <dbReference type="ARBA" id="ARBA00022475"/>
    </source>
</evidence>
<evidence type="ECO:0000256" key="5">
    <source>
        <dbReference type="ARBA" id="ARBA00023136"/>
    </source>
</evidence>
<evidence type="ECO:0000256" key="3">
    <source>
        <dbReference type="ARBA" id="ARBA00022692"/>
    </source>
</evidence>
<keyword evidence="4" id="KW-1133">Transmembrane helix</keyword>
<keyword evidence="8" id="KW-1185">Reference proteome</keyword>
<keyword evidence="2" id="KW-1003">Cell membrane</keyword>
<reference evidence="7 8" key="1">
    <citation type="submission" date="2020-11" db="EMBL/GenBank/DDBJ databases">
        <title>Kefir isolates.</title>
        <authorList>
            <person name="Marcisauskas S."/>
            <person name="Kim Y."/>
            <person name="Blasche S."/>
        </authorList>
    </citation>
    <scope>NUCLEOTIDE SEQUENCE [LARGE SCALE GENOMIC DNA]</scope>
    <source>
        <strain evidence="7 8">KR</strain>
    </source>
</reference>
<keyword evidence="3" id="KW-0812">Transmembrane</keyword>
<dbReference type="OrthoDB" id="372395at2759"/>
<proteinExistence type="predicted"/>
<name>A0A9P6W841_RHOMI</name>